<dbReference type="CDD" id="cd10571">
    <property type="entry name" value="PH_beta_spectrin"/>
    <property type="match status" value="1"/>
</dbReference>
<evidence type="ECO:0000256" key="6">
    <source>
        <dbReference type="ARBA" id="ARBA00022553"/>
    </source>
</evidence>
<feature type="compositionally biased region" description="Low complexity" evidence="14">
    <location>
        <begin position="3899"/>
        <end position="3930"/>
    </location>
</feature>
<dbReference type="InterPro" id="IPR036872">
    <property type="entry name" value="CH_dom_sf"/>
</dbReference>
<feature type="coiled-coil region" evidence="13">
    <location>
        <begin position="1324"/>
        <end position="1358"/>
    </location>
</feature>
<keyword evidence="6" id="KW-0597">Phosphoprotein</keyword>
<keyword evidence="4" id="KW-0117">Actin capping</keyword>
<dbReference type="CDD" id="cd00176">
    <property type="entry name" value="SPEC"/>
    <property type="match status" value="18"/>
</dbReference>
<feature type="compositionally biased region" description="Basic and acidic residues" evidence="14">
    <location>
        <begin position="3652"/>
        <end position="3661"/>
    </location>
</feature>
<dbReference type="SUPFAM" id="SSF47576">
    <property type="entry name" value="Calponin-homology domain, CH-domain"/>
    <property type="match status" value="1"/>
</dbReference>
<dbReference type="GO" id="GO:0008017">
    <property type="term" value="F:microtubule binding"/>
    <property type="evidence" value="ECO:0007669"/>
    <property type="project" value="UniProtKB-ARBA"/>
</dbReference>
<dbReference type="EMBL" id="CATQJL010000001">
    <property type="protein sequence ID" value="CAJ0589657.1"/>
    <property type="molecule type" value="Genomic_DNA"/>
</dbReference>
<keyword evidence="19" id="KW-1185">Reference proteome</keyword>
<dbReference type="InterPro" id="IPR001715">
    <property type="entry name" value="CH_dom"/>
</dbReference>
<keyword evidence="9" id="KW-0677">Repeat</keyword>
<dbReference type="GO" id="GO:0005543">
    <property type="term" value="F:phospholipid binding"/>
    <property type="evidence" value="ECO:0007669"/>
    <property type="project" value="InterPro"/>
</dbReference>
<dbReference type="GO" id="GO:0016328">
    <property type="term" value="C:lateral plasma membrane"/>
    <property type="evidence" value="ECO:0007669"/>
    <property type="project" value="UniProtKB-ARBA"/>
</dbReference>
<dbReference type="SMART" id="SM00326">
    <property type="entry name" value="SH3"/>
    <property type="match status" value="1"/>
</dbReference>
<dbReference type="PANTHER" id="PTHR11915">
    <property type="entry name" value="SPECTRIN/FILAMIN RELATED CYTOSKELETAL PROTEIN"/>
    <property type="match status" value="1"/>
</dbReference>
<evidence type="ECO:0000259" key="15">
    <source>
        <dbReference type="PROSITE" id="PS50002"/>
    </source>
</evidence>
<dbReference type="GO" id="GO:0003779">
    <property type="term" value="F:actin binding"/>
    <property type="evidence" value="ECO:0007669"/>
    <property type="project" value="UniProtKB-KW"/>
</dbReference>
<evidence type="ECO:0000256" key="4">
    <source>
        <dbReference type="ARBA" id="ARBA00022467"/>
    </source>
</evidence>
<dbReference type="InterPro" id="IPR001849">
    <property type="entry name" value="PH_domain"/>
</dbReference>
<feature type="region of interest" description="Disordered" evidence="14">
    <location>
        <begin position="3968"/>
        <end position="4014"/>
    </location>
</feature>
<evidence type="ECO:0000256" key="11">
    <source>
        <dbReference type="ARBA" id="ARBA00023212"/>
    </source>
</evidence>
<keyword evidence="10" id="KW-0009">Actin-binding</keyword>
<dbReference type="InterPro" id="IPR001605">
    <property type="entry name" value="PH_dom-spectrin-type"/>
</dbReference>
<dbReference type="CDD" id="cd00174">
    <property type="entry name" value="SH3"/>
    <property type="match status" value="1"/>
</dbReference>
<dbReference type="PROSITE" id="PS00019">
    <property type="entry name" value="ACTININ_1"/>
    <property type="match status" value="1"/>
</dbReference>
<evidence type="ECO:0000259" key="16">
    <source>
        <dbReference type="PROSITE" id="PS50003"/>
    </source>
</evidence>
<keyword evidence="3 12" id="KW-0728">SH3 domain</keyword>
<dbReference type="GO" id="GO:0042062">
    <property type="term" value="P:long-term strengthening of neuromuscular junction"/>
    <property type="evidence" value="ECO:0007669"/>
    <property type="project" value="UniProtKB-ARBA"/>
</dbReference>
<evidence type="ECO:0000256" key="14">
    <source>
        <dbReference type="SAM" id="MobiDB-lite"/>
    </source>
</evidence>
<keyword evidence="8" id="KW-0493">Microtubule</keyword>
<dbReference type="PROSITE" id="PS50002">
    <property type="entry name" value="SH3"/>
    <property type="match status" value="1"/>
</dbReference>
<evidence type="ECO:0000256" key="1">
    <source>
        <dbReference type="ARBA" id="ARBA00004245"/>
    </source>
</evidence>
<evidence type="ECO:0000313" key="18">
    <source>
        <dbReference type="EMBL" id="CAJ0589657.1"/>
    </source>
</evidence>
<dbReference type="CDD" id="cd21194">
    <property type="entry name" value="CH_beta_spectrin_rpt2"/>
    <property type="match status" value="1"/>
</dbReference>
<feature type="domain" description="SH3" evidence="15">
    <location>
        <begin position="872"/>
        <end position="929"/>
    </location>
</feature>
<evidence type="ECO:0000256" key="7">
    <source>
        <dbReference type="ARBA" id="ARBA00022658"/>
    </source>
</evidence>
<dbReference type="GO" id="GO:0005874">
    <property type="term" value="C:microtubule"/>
    <property type="evidence" value="ECO:0007669"/>
    <property type="project" value="UniProtKB-KW"/>
</dbReference>
<evidence type="ECO:0008006" key="20">
    <source>
        <dbReference type="Google" id="ProtNLM"/>
    </source>
</evidence>
<accession>A0AA36GD54</accession>
<dbReference type="Gene3D" id="2.30.30.40">
    <property type="entry name" value="SH3 Domains"/>
    <property type="match status" value="1"/>
</dbReference>
<evidence type="ECO:0000256" key="2">
    <source>
        <dbReference type="ARBA" id="ARBA00006826"/>
    </source>
</evidence>
<feature type="domain" description="Calponin-homology (CH)" evidence="17">
    <location>
        <begin position="222"/>
        <end position="327"/>
    </location>
</feature>
<dbReference type="InterPro" id="IPR001452">
    <property type="entry name" value="SH3_domain"/>
</dbReference>
<dbReference type="Pfam" id="PF00307">
    <property type="entry name" value="CH"/>
    <property type="match status" value="2"/>
</dbReference>
<feature type="region of interest" description="Disordered" evidence="14">
    <location>
        <begin position="3622"/>
        <end position="3668"/>
    </location>
</feature>
<dbReference type="SUPFAM" id="SSF46966">
    <property type="entry name" value="Spectrin repeat"/>
    <property type="match status" value="22"/>
</dbReference>
<dbReference type="PROSITE" id="PS50003">
    <property type="entry name" value="PH_DOMAIN"/>
    <property type="match status" value="1"/>
</dbReference>
<dbReference type="Gene3D" id="2.30.29.30">
    <property type="entry name" value="Pleckstrin-homology domain (PH domain)/Phosphotyrosine-binding domain (PTB)"/>
    <property type="match status" value="1"/>
</dbReference>
<evidence type="ECO:0000256" key="8">
    <source>
        <dbReference type="ARBA" id="ARBA00022701"/>
    </source>
</evidence>
<reference evidence="18" key="1">
    <citation type="submission" date="2023-07" db="EMBL/GenBank/DDBJ databases">
        <authorList>
            <consortium name="CYATHOMIX"/>
        </authorList>
    </citation>
    <scope>NUCLEOTIDE SEQUENCE</scope>
    <source>
        <strain evidence="18">N/A</strain>
    </source>
</reference>
<keyword evidence="13" id="KW-0175">Coiled coil</keyword>
<evidence type="ECO:0000256" key="13">
    <source>
        <dbReference type="SAM" id="Coils"/>
    </source>
</evidence>
<feature type="compositionally biased region" description="Polar residues" evidence="14">
    <location>
        <begin position="3639"/>
        <end position="3651"/>
    </location>
</feature>
<dbReference type="SUPFAM" id="SSF50729">
    <property type="entry name" value="PH domain-like"/>
    <property type="match status" value="1"/>
</dbReference>
<dbReference type="Pfam" id="PF00435">
    <property type="entry name" value="Spectrin"/>
    <property type="match status" value="28"/>
</dbReference>
<dbReference type="Pfam" id="PF07653">
    <property type="entry name" value="SH3_2"/>
    <property type="match status" value="1"/>
</dbReference>
<dbReference type="SMART" id="SM00033">
    <property type="entry name" value="CH"/>
    <property type="match status" value="2"/>
</dbReference>
<evidence type="ECO:0000256" key="12">
    <source>
        <dbReference type="PROSITE-ProRule" id="PRU00192"/>
    </source>
</evidence>
<dbReference type="Gene3D" id="1.10.418.10">
    <property type="entry name" value="Calponin-like domain"/>
    <property type="match status" value="2"/>
</dbReference>
<gene>
    <name evidence="18" type="ORF">CYNAS_LOCUS1640</name>
</gene>
<dbReference type="FunFam" id="2.30.29.30:FF:000024">
    <property type="entry name" value="Spectrin beta chain"/>
    <property type="match status" value="1"/>
</dbReference>
<evidence type="ECO:0000259" key="17">
    <source>
        <dbReference type="PROSITE" id="PS50021"/>
    </source>
</evidence>
<dbReference type="GO" id="GO:0045169">
    <property type="term" value="C:fusome"/>
    <property type="evidence" value="ECO:0007669"/>
    <property type="project" value="UniProtKB-ARBA"/>
</dbReference>
<dbReference type="FunFam" id="1.20.58.60:FF:000007">
    <property type="entry name" value="Spectrin alpha chain non-erythrocytic 1"/>
    <property type="match status" value="1"/>
</dbReference>
<evidence type="ECO:0000313" key="19">
    <source>
        <dbReference type="Proteomes" id="UP001176961"/>
    </source>
</evidence>
<evidence type="ECO:0000256" key="9">
    <source>
        <dbReference type="ARBA" id="ARBA00022737"/>
    </source>
</evidence>
<proteinExistence type="inferred from homology"/>
<name>A0AA36GD54_CYLNA</name>
<dbReference type="FunFam" id="1.20.58.60:FF:000020">
    <property type="entry name" value="Spectrin alpha chain, non-erythrocytic 1"/>
    <property type="match status" value="1"/>
</dbReference>
<dbReference type="InterPro" id="IPR011993">
    <property type="entry name" value="PH-like_dom_sf"/>
</dbReference>
<dbReference type="GO" id="GO:0005085">
    <property type="term" value="F:guanyl-nucleotide exchange factor activity"/>
    <property type="evidence" value="ECO:0007669"/>
    <property type="project" value="UniProtKB-KW"/>
</dbReference>
<dbReference type="CDD" id="cd21193">
    <property type="entry name" value="CH_beta_spectrin_rpt1"/>
    <property type="match status" value="1"/>
</dbReference>
<feature type="domain" description="PH" evidence="16">
    <location>
        <begin position="3722"/>
        <end position="3830"/>
    </location>
</feature>
<dbReference type="InterPro" id="IPR002017">
    <property type="entry name" value="Spectrin_repeat"/>
</dbReference>
<feature type="coiled-coil region" evidence="13">
    <location>
        <begin position="1120"/>
        <end position="1172"/>
    </location>
</feature>
<evidence type="ECO:0000256" key="5">
    <source>
        <dbReference type="ARBA" id="ARBA00022490"/>
    </source>
</evidence>
<dbReference type="Gene3D" id="1.20.58.60">
    <property type="match status" value="23"/>
</dbReference>
<dbReference type="Pfam" id="PF15410">
    <property type="entry name" value="PH_9"/>
    <property type="match status" value="1"/>
</dbReference>
<dbReference type="InterPro" id="IPR036028">
    <property type="entry name" value="SH3-like_dom_sf"/>
</dbReference>
<comment type="caution">
    <text evidence="18">The sequence shown here is derived from an EMBL/GenBank/DDBJ whole genome shotgun (WGS) entry which is preliminary data.</text>
</comment>
<comment type="similarity">
    <text evidence="2">Belongs to the spectrin family.</text>
</comment>
<dbReference type="FunFam" id="1.20.58.60:FF:000019">
    <property type="entry name" value="Spectrin beta chain"/>
    <property type="match status" value="1"/>
</dbReference>
<organism evidence="18 19">
    <name type="scientific">Cylicocyclus nassatus</name>
    <name type="common">Nematode worm</name>
    <dbReference type="NCBI Taxonomy" id="53992"/>
    <lineage>
        <taxon>Eukaryota</taxon>
        <taxon>Metazoa</taxon>
        <taxon>Ecdysozoa</taxon>
        <taxon>Nematoda</taxon>
        <taxon>Chromadorea</taxon>
        <taxon>Rhabditida</taxon>
        <taxon>Rhabditina</taxon>
        <taxon>Rhabditomorpha</taxon>
        <taxon>Strongyloidea</taxon>
        <taxon>Strongylidae</taxon>
        <taxon>Cylicocyclus</taxon>
    </lineage>
</organism>
<dbReference type="InterPro" id="IPR001589">
    <property type="entry name" value="Actinin_actin-bd_CS"/>
</dbReference>
<dbReference type="PROSITE" id="PS00020">
    <property type="entry name" value="ACTININ_2"/>
    <property type="match status" value="1"/>
</dbReference>
<dbReference type="SMART" id="SM00233">
    <property type="entry name" value="PH"/>
    <property type="match status" value="1"/>
</dbReference>
<feature type="coiled-coil region" evidence="13">
    <location>
        <begin position="816"/>
        <end position="850"/>
    </location>
</feature>
<dbReference type="FunFam" id="1.10.418.10:FF:000001">
    <property type="entry name" value="Actinin alpha 1"/>
    <property type="match status" value="1"/>
</dbReference>
<dbReference type="InterPro" id="IPR018159">
    <property type="entry name" value="Spectrin/alpha-actinin"/>
</dbReference>
<dbReference type="GO" id="GO:0051693">
    <property type="term" value="P:actin filament capping"/>
    <property type="evidence" value="ECO:0007669"/>
    <property type="project" value="UniProtKB-KW"/>
</dbReference>
<dbReference type="InterPro" id="IPR041681">
    <property type="entry name" value="PH_9"/>
</dbReference>
<feature type="compositionally biased region" description="Polar residues" evidence="14">
    <location>
        <begin position="3974"/>
        <end position="3992"/>
    </location>
</feature>
<dbReference type="Proteomes" id="UP001176961">
    <property type="component" value="Unassembled WGS sequence"/>
</dbReference>
<comment type="subcellular location">
    <subcellularLocation>
        <location evidence="1">Cytoplasm</location>
        <location evidence="1">Cytoskeleton</location>
    </subcellularLocation>
</comment>
<evidence type="ECO:0000256" key="3">
    <source>
        <dbReference type="ARBA" id="ARBA00022443"/>
    </source>
</evidence>
<keyword evidence="11" id="KW-0206">Cytoskeleton</keyword>
<dbReference type="FunFam" id="1.10.418.10:FF:000043">
    <property type="entry name" value="Spectrin beta chain, non-erythrocytic"/>
    <property type="match status" value="1"/>
</dbReference>
<feature type="region of interest" description="Disordered" evidence="14">
    <location>
        <begin position="3857"/>
        <end position="3930"/>
    </location>
</feature>
<dbReference type="PRINTS" id="PR00683">
    <property type="entry name" value="SPECTRINPH"/>
</dbReference>
<dbReference type="SUPFAM" id="SSF50044">
    <property type="entry name" value="SH3-domain"/>
    <property type="match status" value="1"/>
</dbReference>
<feature type="domain" description="Calponin-homology (CH)" evidence="17">
    <location>
        <begin position="102"/>
        <end position="206"/>
    </location>
</feature>
<dbReference type="PROSITE" id="PS50021">
    <property type="entry name" value="CH"/>
    <property type="match status" value="2"/>
</dbReference>
<keyword evidence="7" id="KW-0344">Guanine-nucleotide releasing factor</keyword>
<evidence type="ECO:0000256" key="10">
    <source>
        <dbReference type="ARBA" id="ARBA00023203"/>
    </source>
</evidence>
<feature type="compositionally biased region" description="Basic and acidic residues" evidence="14">
    <location>
        <begin position="3623"/>
        <end position="3633"/>
    </location>
</feature>
<dbReference type="SMART" id="SM00150">
    <property type="entry name" value="SPEC"/>
    <property type="match status" value="29"/>
</dbReference>
<keyword evidence="5" id="KW-0963">Cytoplasm</keyword>
<feature type="coiled-coil region" evidence="13">
    <location>
        <begin position="3133"/>
        <end position="3160"/>
    </location>
</feature>
<dbReference type="GO" id="GO:0007026">
    <property type="term" value="P:negative regulation of microtubule depolymerization"/>
    <property type="evidence" value="ECO:0007669"/>
    <property type="project" value="UniProtKB-ARBA"/>
</dbReference>
<protein>
    <recommendedName>
        <fullName evidence="20">Spectrin beta chain</fullName>
    </recommendedName>
</protein>
<sequence length="4014" mass="463802">MSYVYSAAIYSPGEGKIVKNLEDEARGWRGEISSSRSAINFDDLSTNGSTMPQYEVRVRVPRANGTPAGAAPSPRNDDDDFANETLFFERNRIKQLQDERVHIQKKTFTKWCNSFLNRARLEVVDLFVDFGDGVLLMKLLEIISGEKLGKPNRGRMRVQKIENLNKSLDFLKRKKIQLENIGAEDILDRNERLILGLIWTIILRFQIDTIVIEDEEESGERKHAKDALLLWCQRKTAGYPNVRIENFTTSWRNGLAFNALIHAHRPELVNFNALNPNDHIGNLNNAFDVAERKLEIARLLDAEDVDTARPDEKSIITYVSLYYHHFAKQKTELTGARRVANIVGKLMSSDAMEEDYEHIASDLLKWIRETIKILENRRFPNSLVGMKEELGKFNEFRTIEKPPKYKEKGELEALFFTIQTKRKAMARKQYAPPPGLSIYDIQTAWDRLDAAENDRQLAIIAELQRQERLEQLAQRFHKKANLRESWLKNVQVILEDMDQGRTANEVEKSLKKQQAIANDILAREERFKLLTSMCADLCNEKYHESDRIRIRERDIIERWTHLLNLLEQRRKALMGLNDLMSLLRDIDTLASELKQLEPAVRNRDVGKHLLGVEDLLGKHELVEAQVNAQGTWLTNVSNQANIYIRSKGEQYDVLQRKLDDVTAQYYSLVDLCRQRRANLEKARALYKFVQDNEEELSWLAEKEHLCRRALAVSDIAAVQQTSLLYKNTETEMQSHWARSKDMMAAGEHLIENGQSREDIQSRIHDMQQGWERLRAAHQALGQWLNQAKQAQQYFQDANEAESWIREKMPLVKSDDLGRDEGAAESLLQRHARLEEEIHAYRADIVRLEEMSHQLANSSFVTATTSMQETEEVTVPQIEMLYKYEGNGMSVMKGEVLALLEQSTPEWWRVLKQDGTEGFVPANYCRKVPGETVTVTQTTTTVRPQSDVADSRRAIVDRQKMISSDYRQLNSLAEVRRRLLSDNIKLMRFYRECDEFEGWARETEAALLDEPSVEHVKAFRKKFDRLEAEMKTSGGTQLKHINVMADELIGEGHSQSKQIEARQRKVNALWAELERLRAKRAAKLETTERIADFDSSCDDTREWMQGKFDLLDRNPNDLKSLQNLERDLKPLEDKIHYLEKLAAEVKKKNPEAAAAIEKKIAQLRGLHNDLLRRAHEKIKIAEQSQGQEMFESALRDVLNWIDRTKKALSEEVRPLDVQQAEDLLKKHYELGEQIKDKKYELEYVQELGHRLLEKNPRLREVEAQLNHLGAEMTAVKNMYRIRDAQLKEQLDLQLFNREAERIDAATKGHEAFLDYADLGDSVESVENLLKRHRDLEAKLDAQEGRLAAFSKNADELLRNKHSESPYIDKRRNDVIARRGAVRRMAAERRARLEASLEYQNMKRDAEEMMSWIHEKKKLANDESHRDLTSIANKLLKHEAFEAEVKANAPRITQINRLGAALINQRHYESPNVERLLKRVNAEWAELCDAVNKKGEKLRQASDQKGLNRILEDAHAKLDELETVLRSDELGSDLRAVKDLIQKHSVLEQEMGLYESKLTDIYKRGRRMAEEGHFDADRINYTVAALLKRFEGLKGPAAARRAALEESRKWHQLAFDVDCELQWIAEKKPIASSEDTGRNLTEALNMVKKQDQLEAEVHQHSSHIEGTINQGEALIRGGHTAAKQIKDKCEQLAGAWAHLAHLVRRRRQVVDWGVKEQQYMFDAAEVESWMNEKRAALESDNYGQDEDAAQKLLAKHRALQKDMQTYRQWLDKLAIKCTELVDSRRPNVERFGVRQKELETEFDRLSRLAEERRRALEDTVHLFEYMRESADLEQWINEQLQTAMSEEYGDDYEHFKELQSRFEEFKQSVRTGSERFVSCEAAANALLRRNPPFGRDILKKQEKLRSVWTLLLDYIESRESKLAAAEELHRFNQDVLEHEEWVHDKRSNMSKDMGRNIQQAKSLSQKHETLEKEVAGMEPRLQRLLAESARLKEAYPGGNAEHIAQQQVELAESWQDLLNAIDDRRDELRAARDMHRFNADVRDLLAWADITIADMQTEMQVNGLQQAEALQKEHSRLRGEIAARAPEFEKVARSGDAMIQRGHFDKVNIAKKVHQVTTALERLQSEWDLRESYLVQLVQWHALQQEANQILTLIASKRATLRQLAVGGSVADVEGQQKRLDTFAKALSTLDERTKALDRTANELIANNHMEKNNIEMSKKKVHDALSLLHSDVEQRHLLLNDAFMVATFDRDVADTEAWIDDKLKNIRLEKERQGQCTTIEDKMRRLQKHQALEAELAANRKRIDQVLQRGKELQLKHRDAGISGRCDGLYNRWNLLVDACAEQSRALEEARDLLTFRQLVDRVLLWVHERELMVNAADMGKDLEHCRILLDRLDGTQADSSVDEQTLDQINRLGEKLIGQGRTSREEVQQQQQLLNQTWNSLQGKLASYRRELTAALEVHAFNRDVDDTNERIHEKIAAMRSDDYGRDFASVDALLRKQTALERDMSAIHQKLIAHDKDAQAILAKKPPLKNTILDSLKKLEESWKELSQAAELRNECLDKSYKLYKYIDQVKKAEQWAAQLRNKMTSYQTPKTTAEAEQLIAQHAERRAEIDGRQDELHILHEEGQRLIAEQPEHKPEVQRAHKRVQNSEHQLRQTWEAEKASLQRTLEWLQWCDQAGMCERWLADKENLLKQGDIGDTPDAVQLLIKSHDAFEETVKKQSEKLECLKVDAQKLMSSDNEYRGDIAARCDEVMQRHANMLEASSMRRMLLGDSKKYHEFIRTCGELITWINAKLQLAYDESYLDPTNLRSKLQKHLAFDSELTENEKRLVAVEAQGEQLIKEKHFMSEQVRAQLGELRSGWDELRTKSALKTQRLREAYEAHTLQRKVEDMERWLDRIEGELATEDHGRDLLSVEHLMKKLDALDAEIRGRADAVNDLMQKAREIKTLGSPTSDAILGAAEQVVARYSSLNEPVQIRRDNLRDAHALYEWTACAEEELEWLADKMPLAKSQECGDSLTAAQSLQKKHIALEKELDSRQTGIHEIESKGMAMIRAKHFAAPQIEKTIDTLSSAMLSIKDAASQRRIRLQQAVDSHQYYTEAAEAEQWIRDQMPVATNQETGRDQAAAEGYLRRLTVLDKEVAKFRDEIERLRGRCDSLQDHQNANQIAARQVKLESAYADLVKECNRRRTQLVDAGRYHRFVRQVDDLSDWLHDKEHLASSEDYGRDLEDCVQLTEKFETVVRELAAAGERVAAVQRAQEELLRSGHPYAASIRAKGTDLNSLWTSVNEAATERQQALAGARQVHRFDQEADETLNWLGDKEATGVAMENEDLAHADLATIKVQMQRHDEFVHGMRAVEKQVAELCREAERLWTAFPNTREHLEVRKMDMEEQLKDILEGTRRHQERLQHMESLQAYFQEYRELMQWMKTMQAMMTSEQLPRDVAGCEALARRHDEYNLEMQGRKSHIDEFNRQGKQMIQSGHVLSQEINEKVETLERSWAVLLDVWKDRNELYLENMDCQRWKQNAAQLEQWLLERERLLGDDWRHIDTVENAETQIRDYDDFLITLDAQSDRCDMVKRLTLIEQSFSRLRKKEVERSRIAEEDQKRRDTIKVVEKGQILANRRQERERRKTQEISLLRPNQSEDYSSQTLPKKERAERSKTTALGESVSIGGPSTIVAPSVNAPANVSAVEVDMKKTPSFTTRRGNSVTRSSSSRWEDLGAIDMRGFVDRKQDLQSGGKKATIRSWKNYYSILCGQLMCFFKDEAGFYDNIAAAPPVYIYGARCEPFPEYVKRKHAYRLATQDGAEYVFACADERQMLEWVAKIKFHAELTPSNQLKSYNYHASETLPIAPPLRRYESRSSSDEAPPIPAIRQSFRDETSRPTSRVSAFDSYDGTLERTGSTVGRTSTTMSMTSRPSPTPMSMRPPSSTNGYMETLVYQEHATSAYRRETTPSSRDRDKETVEFISWVEDNQYGRQTPSTQPVTPSSQNDTDSLKSEKKRFSLFGKRGSKSQK</sequence>